<evidence type="ECO:0000313" key="6">
    <source>
        <dbReference type="EMBL" id="KUN16115.1"/>
    </source>
</evidence>
<dbReference type="Proteomes" id="UP000053398">
    <property type="component" value="Unassembled WGS sequence"/>
</dbReference>
<keyword evidence="1" id="KW-0436">Ligase</keyword>
<dbReference type="RefSeq" id="WP_059266762.1">
    <property type="nucleotide sequence ID" value="NZ_KQ948375.1"/>
</dbReference>
<dbReference type="InterPro" id="IPR011761">
    <property type="entry name" value="ATP-grasp"/>
</dbReference>
<dbReference type="Pfam" id="PF13535">
    <property type="entry name" value="ATP-grasp_4"/>
    <property type="match status" value="1"/>
</dbReference>
<keyword evidence="2 4" id="KW-0547">Nucleotide-binding</keyword>
<organism evidence="6 7">
    <name type="scientific">Streptomyces corchorusii</name>
    <name type="common">Streptomyces chibaensis</name>
    <dbReference type="NCBI Taxonomy" id="1903"/>
    <lineage>
        <taxon>Bacteria</taxon>
        <taxon>Bacillati</taxon>
        <taxon>Actinomycetota</taxon>
        <taxon>Actinomycetes</taxon>
        <taxon>Kitasatosporales</taxon>
        <taxon>Streptomycetaceae</taxon>
        <taxon>Streptomyces</taxon>
    </lineage>
</organism>
<gene>
    <name evidence="6" type="ORF">AQJ11_40595</name>
</gene>
<dbReference type="SUPFAM" id="SSF56059">
    <property type="entry name" value="Glutathione synthetase ATP-binding domain-like"/>
    <property type="match status" value="1"/>
</dbReference>
<dbReference type="AlphaFoldDB" id="A0A101PR27"/>
<dbReference type="GO" id="GO:0005524">
    <property type="term" value="F:ATP binding"/>
    <property type="evidence" value="ECO:0007669"/>
    <property type="project" value="UniProtKB-UniRule"/>
</dbReference>
<dbReference type="Gene3D" id="3.30.470.20">
    <property type="entry name" value="ATP-grasp fold, B domain"/>
    <property type="match status" value="1"/>
</dbReference>
<evidence type="ECO:0000256" key="4">
    <source>
        <dbReference type="PROSITE-ProRule" id="PRU00409"/>
    </source>
</evidence>
<evidence type="ECO:0000259" key="5">
    <source>
        <dbReference type="PROSITE" id="PS50975"/>
    </source>
</evidence>
<evidence type="ECO:0000313" key="7">
    <source>
        <dbReference type="Proteomes" id="UP000053398"/>
    </source>
</evidence>
<dbReference type="PANTHER" id="PTHR43585:SF2">
    <property type="entry name" value="ATP-GRASP ENZYME FSQD"/>
    <property type="match status" value="1"/>
</dbReference>
<name>A0A101PR27_STRCK</name>
<keyword evidence="3 4" id="KW-0067">ATP-binding</keyword>
<dbReference type="NCBIfam" id="NF005543">
    <property type="entry name" value="PRK07206.1"/>
    <property type="match status" value="1"/>
</dbReference>
<proteinExistence type="predicted"/>
<reference evidence="6 7" key="1">
    <citation type="submission" date="2015-10" db="EMBL/GenBank/DDBJ databases">
        <title>Draft genome sequence of Streptomyces corchorusii DSM 40340, type strain for the species Streptomyces corchorusii.</title>
        <authorList>
            <person name="Ruckert C."/>
            <person name="Winkler A."/>
            <person name="Kalinowski J."/>
            <person name="Kampfer P."/>
            <person name="Glaeser S."/>
        </authorList>
    </citation>
    <scope>NUCLEOTIDE SEQUENCE [LARGE SCALE GENOMIC DNA]</scope>
    <source>
        <strain evidence="6 7">DSM 40340</strain>
    </source>
</reference>
<feature type="domain" description="ATP-grasp" evidence="5">
    <location>
        <begin position="115"/>
        <end position="316"/>
    </location>
</feature>
<protein>
    <recommendedName>
        <fullName evidence="5">ATP-grasp domain-containing protein</fullName>
    </recommendedName>
</protein>
<sequence length="423" mass="44715">MTGNVVVIVDPYSSGVALAAPLRRAGAVTLAVTSVPEPAPYFHAAFRPDDFAATYSERVGVPALVDALSAWRPTAVVAGSESGVELADTLARALTPDRANAAGLDGARRHKGAMMRAFAAAGLPAIRSVTAGDAGAIRRWIADQGLEGQDLVMKPVLAAGSEGLTLLPGGAGLDEALATSLAFTSALGVPTREVIVQERLHGPEYAVDTFTADGRHTVTNVCRYRKVPNGAHFAVYESMDFLPFDAPDNAELIAHVRAGLDALGVRFGFAHTEIMATADGPRIIETGVRLPGGGLPRACALANGESGIDRLVAYLSGGAPIRADYELRRAVRAVYFIASRAGTVTNTDAYRRIGALPSCRYLKVGVSDGDHVEQTSHLLSTLTLGWALLAHRDAGQIERDHRTLRRYESEVLVDSTANRGEWT</sequence>
<dbReference type="InterPro" id="IPR052032">
    <property type="entry name" value="ATP-dep_AA_Ligase"/>
</dbReference>
<keyword evidence="7" id="KW-1185">Reference proteome</keyword>
<dbReference type="PROSITE" id="PS50975">
    <property type="entry name" value="ATP_GRASP"/>
    <property type="match status" value="1"/>
</dbReference>
<dbReference type="SMR" id="A0A101PR27"/>
<evidence type="ECO:0000256" key="3">
    <source>
        <dbReference type="ARBA" id="ARBA00022840"/>
    </source>
</evidence>
<evidence type="ECO:0000256" key="2">
    <source>
        <dbReference type="ARBA" id="ARBA00022741"/>
    </source>
</evidence>
<dbReference type="PANTHER" id="PTHR43585">
    <property type="entry name" value="FUMIPYRROLE BIOSYNTHESIS PROTEIN C"/>
    <property type="match status" value="1"/>
</dbReference>
<dbReference type="EMBL" id="LMWP01000062">
    <property type="protein sequence ID" value="KUN16115.1"/>
    <property type="molecule type" value="Genomic_DNA"/>
</dbReference>
<dbReference type="GO" id="GO:0016874">
    <property type="term" value="F:ligase activity"/>
    <property type="evidence" value="ECO:0007669"/>
    <property type="project" value="UniProtKB-KW"/>
</dbReference>
<comment type="caution">
    <text evidence="6">The sequence shown here is derived from an EMBL/GenBank/DDBJ whole genome shotgun (WGS) entry which is preliminary data.</text>
</comment>
<evidence type="ECO:0000256" key="1">
    <source>
        <dbReference type="ARBA" id="ARBA00022598"/>
    </source>
</evidence>
<dbReference type="GO" id="GO:0046872">
    <property type="term" value="F:metal ion binding"/>
    <property type="evidence" value="ECO:0007669"/>
    <property type="project" value="InterPro"/>
</dbReference>
<accession>A0A101PR27</accession>